<dbReference type="EMBL" id="JBGBPQ010000032">
    <property type="protein sequence ID" value="KAL1495396.1"/>
    <property type="molecule type" value="Genomic_DNA"/>
</dbReference>
<name>A0AB34IC68_PRYPA</name>
<gene>
    <name evidence="2" type="ORF">AB1Y20_016764</name>
</gene>
<protein>
    <recommendedName>
        <fullName evidence="4">SET domain-containing protein</fullName>
    </recommendedName>
</protein>
<proteinExistence type="predicted"/>
<feature type="region of interest" description="Disordered" evidence="1">
    <location>
        <begin position="383"/>
        <end position="464"/>
    </location>
</feature>
<dbReference type="AlphaFoldDB" id="A0AB34IC68"/>
<keyword evidence="3" id="KW-1185">Reference proteome</keyword>
<accession>A0AB34IC68</accession>
<organism evidence="2 3">
    <name type="scientific">Prymnesium parvum</name>
    <name type="common">Toxic golden alga</name>
    <dbReference type="NCBI Taxonomy" id="97485"/>
    <lineage>
        <taxon>Eukaryota</taxon>
        <taxon>Haptista</taxon>
        <taxon>Haptophyta</taxon>
        <taxon>Prymnesiophyceae</taxon>
        <taxon>Prymnesiales</taxon>
        <taxon>Prymnesiaceae</taxon>
        <taxon>Prymnesium</taxon>
    </lineage>
</organism>
<dbReference type="Proteomes" id="UP001515480">
    <property type="component" value="Unassembled WGS sequence"/>
</dbReference>
<comment type="caution">
    <text evidence="2">The sequence shown here is derived from an EMBL/GenBank/DDBJ whole genome shotgun (WGS) entry which is preliminary data.</text>
</comment>
<evidence type="ECO:0008006" key="4">
    <source>
        <dbReference type="Google" id="ProtNLM"/>
    </source>
</evidence>
<evidence type="ECO:0000256" key="1">
    <source>
        <dbReference type="SAM" id="MobiDB-lite"/>
    </source>
</evidence>
<sequence>MPAVSVVDLSRHGDGHVASLLFPRQDEAGTWRWDELTAAPSPIEGYGLHTRHASGFPWRRLPKPVLIPLLGRETEVGSAVEAAIFQRVLRGVFTLLPFERMAFALPAEHVWGRRGPFLEAVPRGGSDAPANLSATDEVLQVPLREHGRLQRGEQGVVYLVKEEILQLLHIPPHMFRLLAMHARGHHIDRHFCTHVVYVRKAADSHVLVNAHPIFGESAYAGGLVNEAVDAPPSLEMHMMQVQLVMRNKQCPSVLSMWDAFVAEFPEVLETHCFYRSIATSFEDGEELTCSYGPEYQRHYDTWDYAAVSFLVRLPLESFSEEHTATQAWPSRVPAWWNAAMQPLRRKAFRLTSDGIEPVKDWRRLVLAHRLLPPQLEDLKTTLSPFKGRAAPPLDASPPQEAKRRRRDLSAAYSGADEERPLLHSRRTAASLDPPPAAPPLHEGSHSSAAPPLHEGRPSSAAPPLHADAALGRQVLVRSSLWPTYSCDENEGRGWSAKVVKVNRQRRAALVQFLFARDDQGRKYPSEWVQLEELELQ</sequence>
<reference evidence="2 3" key="1">
    <citation type="journal article" date="2024" name="Science">
        <title>Giant polyketide synthase enzymes in the biosynthesis of giant marine polyether toxins.</title>
        <authorList>
            <person name="Fallon T.R."/>
            <person name="Shende V.V."/>
            <person name="Wierzbicki I.H."/>
            <person name="Pendleton A.L."/>
            <person name="Watervoot N.F."/>
            <person name="Auber R.P."/>
            <person name="Gonzalez D.J."/>
            <person name="Wisecaver J.H."/>
            <person name="Moore B.S."/>
        </authorList>
    </citation>
    <scope>NUCLEOTIDE SEQUENCE [LARGE SCALE GENOMIC DNA]</scope>
    <source>
        <strain evidence="2 3">12B1</strain>
    </source>
</reference>
<evidence type="ECO:0000313" key="2">
    <source>
        <dbReference type="EMBL" id="KAL1495396.1"/>
    </source>
</evidence>
<evidence type="ECO:0000313" key="3">
    <source>
        <dbReference type="Proteomes" id="UP001515480"/>
    </source>
</evidence>